<organism evidence="1 2">
    <name type="scientific">Oesophagostomum dentatum</name>
    <name type="common">Nodular worm</name>
    <dbReference type="NCBI Taxonomy" id="61180"/>
    <lineage>
        <taxon>Eukaryota</taxon>
        <taxon>Metazoa</taxon>
        <taxon>Ecdysozoa</taxon>
        <taxon>Nematoda</taxon>
        <taxon>Chromadorea</taxon>
        <taxon>Rhabditida</taxon>
        <taxon>Rhabditina</taxon>
        <taxon>Rhabditomorpha</taxon>
        <taxon>Strongyloidea</taxon>
        <taxon>Strongylidae</taxon>
        <taxon>Oesophagostomum</taxon>
    </lineage>
</organism>
<dbReference type="OrthoDB" id="5848938at2759"/>
<evidence type="ECO:0008006" key="3">
    <source>
        <dbReference type="Google" id="ProtNLM"/>
    </source>
</evidence>
<reference evidence="1 2" key="1">
    <citation type="submission" date="2014-03" db="EMBL/GenBank/DDBJ databases">
        <title>Draft genome of the hookworm Oesophagostomum dentatum.</title>
        <authorList>
            <person name="Mitreva M."/>
        </authorList>
    </citation>
    <scope>NUCLEOTIDE SEQUENCE [LARGE SCALE GENOMIC DNA]</scope>
    <source>
        <strain evidence="1 2">OD-Hann</strain>
    </source>
</reference>
<name>A0A0B1TS09_OESDE</name>
<sequence>MLPHRCIPKKWSKSFVQRYFYQKLQEIRNDPRFADTAVRKLWQEMLDAFPLMSHFTTREIDEVMDEFHGIGYMQRRRAISKNIERHGKPTVSLDDVPENLRTLTDGTNFLQHSEPGLYIYYSKETVKKAFDNGLVALVADGIHKLPPDALGDDGQLYTIHGVCNGGIDVPIFHVLTRRKNVTVYKKVFGLVKQELLTLGADLTGIRVILDFERAALAAVKEHFPSDCIEGCGFHLAQAWNRKALSLGLRNEMKDVQVLRWWLAVKGLIFLPPHLHTKLPAFHRPTIARSHRAYKKCEDFLEYLHKVWYDGPFEGIWYKWNKKELRTSNIAESYHKYCHHRHLTA</sequence>
<dbReference type="Proteomes" id="UP000053660">
    <property type="component" value="Unassembled WGS sequence"/>
</dbReference>
<dbReference type="AlphaFoldDB" id="A0A0B1TS09"/>
<accession>A0A0B1TS09</accession>
<dbReference type="EMBL" id="KN549293">
    <property type="protein sequence ID" value="KHJ98607.1"/>
    <property type="molecule type" value="Genomic_DNA"/>
</dbReference>
<keyword evidence="2" id="KW-1185">Reference proteome</keyword>
<evidence type="ECO:0000313" key="2">
    <source>
        <dbReference type="Proteomes" id="UP000053660"/>
    </source>
</evidence>
<gene>
    <name evidence="1" type="ORF">OESDEN_01410</name>
</gene>
<proteinExistence type="predicted"/>
<protein>
    <recommendedName>
        <fullName evidence="3">MULE transposase domain-containing protein</fullName>
    </recommendedName>
</protein>
<evidence type="ECO:0000313" key="1">
    <source>
        <dbReference type="EMBL" id="KHJ98607.1"/>
    </source>
</evidence>